<organism evidence="2 3">
    <name type="scientific">Gossypium hirsutum</name>
    <name type="common">Upland cotton</name>
    <name type="synonym">Gossypium mexicanum</name>
    <dbReference type="NCBI Taxonomy" id="3635"/>
    <lineage>
        <taxon>Eukaryota</taxon>
        <taxon>Viridiplantae</taxon>
        <taxon>Streptophyta</taxon>
        <taxon>Embryophyta</taxon>
        <taxon>Tracheophyta</taxon>
        <taxon>Spermatophyta</taxon>
        <taxon>Magnoliopsida</taxon>
        <taxon>eudicotyledons</taxon>
        <taxon>Gunneridae</taxon>
        <taxon>Pentapetalae</taxon>
        <taxon>rosids</taxon>
        <taxon>malvids</taxon>
        <taxon>Malvales</taxon>
        <taxon>Malvaceae</taxon>
        <taxon>Malvoideae</taxon>
        <taxon>Gossypium</taxon>
    </lineage>
</organism>
<dbReference type="PROSITE" id="PS50181">
    <property type="entry name" value="FBOX"/>
    <property type="match status" value="1"/>
</dbReference>
<dbReference type="InterPro" id="IPR025886">
    <property type="entry name" value="PP2-like"/>
</dbReference>
<evidence type="ECO:0000313" key="2">
    <source>
        <dbReference type="Proteomes" id="UP000818029"/>
    </source>
</evidence>
<dbReference type="PANTHER" id="PTHR32278:SF111">
    <property type="entry name" value="F-BOX PROTEIN PP2-B12-RELATED"/>
    <property type="match status" value="1"/>
</dbReference>
<dbReference type="RefSeq" id="XP_016750974.1">
    <property type="nucleotide sequence ID" value="XM_016895485.2"/>
</dbReference>
<keyword evidence="2" id="KW-1185">Reference proteome</keyword>
<dbReference type="STRING" id="3635.A0A1U8PLA0"/>
<dbReference type="CDD" id="cd22162">
    <property type="entry name" value="F-box_AtSKIP3-like"/>
    <property type="match status" value="1"/>
</dbReference>
<dbReference type="Pfam" id="PF14299">
    <property type="entry name" value="PP2"/>
    <property type="match status" value="2"/>
</dbReference>
<dbReference type="Gene3D" id="1.20.1280.50">
    <property type="match status" value="1"/>
</dbReference>
<dbReference type="FunFam" id="1.20.1280.50:FF:000112">
    <property type="entry name" value="F-box protein PP2-B1"/>
    <property type="match status" value="1"/>
</dbReference>
<dbReference type="SUPFAM" id="SSF81383">
    <property type="entry name" value="F-box domain"/>
    <property type="match status" value="1"/>
</dbReference>
<protein>
    <submittedName>
        <fullName evidence="3">F-box protein PP2-B2</fullName>
    </submittedName>
</protein>
<accession>A0A1U8PLA0</accession>
<dbReference type="InterPro" id="IPR036047">
    <property type="entry name" value="F-box-like_dom_sf"/>
</dbReference>
<dbReference type="Proteomes" id="UP000818029">
    <property type="component" value="Chromosome D04"/>
</dbReference>
<proteinExistence type="predicted"/>
<dbReference type="PANTHER" id="PTHR32278">
    <property type="entry name" value="F-BOX DOMAIN-CONTAINING PROTEIN"/>
    <property type="match status" value="1"/>
</dbReference>
<dbReference type="AlphaFoldDB" id="A0A1U8PLA0"/>
<dbReference type="OrthoDB" id="1918565at2759"/>
<evidence type="ECO:0000259" key="1">
    <source>
        <dbReference type="PROSITE" id="PS50181"/>
    </source>
</evidence>
<reference evidence="2" key="1">
    <citation type="journal article" date="2020" name="Nat. Genet.">
        <title>Genomic diversifications of five Gossypium allopolyploid species and their impact on cotton improvement.</title>
        <authorList>
            <person name="Chen Z.J."/>
            <person name="Sreedasyam A."/>
            <person name="Ando A."/>
            <person name="Song Q."/>
            <person name="De Santiago L.M."/>
            <person name="Hulse-Kemp A.M."/>
            <person name="Ding M."/>
            <person name="Ye W."/>
            <person name="Kirkbride R.C."/>
            <person name="Jenkins J."/>
            <person name="Plott C."/>
            <person name="Lovell J."/>
            <person name="Lin Y.M."/>
            <person name="Vaughn R."/>
            <person name="Liu B."/>
            <person name="Simpson S."/>
            <person name="Scheffler B.E."/>
            <person name="Wen L."/>
            <person name="Saski C.A."/>
            <person name="Grover C.E."/>
            <person name="Hu G."/>
            <person name="Conover J.L."/>
            <person name="Carlson J.W."/>
            <person name="Shu S."/>
            <person name="Boston L.B."/>
            <person name="Williams M."/>
            <person name="Peterson D.G."/>
            <person name="McGee K."/>
            <person name="Jones D.C."/>
            <person name="Wendel J.F."/>
            <person name="Stelly D.M."/>
            <person name="Grimwood J."/>
            <person name="Schmutz J."/>
        </authorList>
    </citation>
    <scope>NUCLEOTIDE SEQUENCE [LARGE SCALE GENOMIC DNA]</scope>
    <source>
        <strain evidence="2">cv. TM-1</strain>
    </source>
</reference>
<gene>
    <name evidence="3" type="primary">LOC107959424</name>
</gene>
<dbReference type="GeneID" id="107959424"/>
<dbReference type="InterPro" id="IPR001810">
    <property type="entry name" value="F-box_dom"/>
</dbReference>
<dbReference type="Pfam" id="PF00646">
    <property type="entry name" value="F-box"/>
    <property type="match status" value="1"/>
</dbReference>
<feature type="domain" description="F-box" evidence="1">
    <location>
        <begin position="20"/>
        <end position="66"/>
    </location>
</feature>
<sequence length="526" mass="59419">MKCKVSEMEEGGNGELSIDTLNLNALPQDCIATIISFTSPRDACRLSIVSTIFKLAAESDAVWESFLPSQYQALIRSSLSFSSKKELYLSLCENPVLIEGGRKSFWLEKVSGKKCYMLSPKDLYIEWVNTPTYWRWVSIPEARFEEVSELLSVCWFEIRGKISISRLSPMTLYKAYLVFKVHDVYGFDHYPVNLSVGLVGTDGSMRTAYLDPEHVLTEQQSTPVEDEMFPKARVDGWLEVELGEFFNEGCVCDGELEMTTIEIDGGNWKGGLIFQGIEIRAVTPNLCDANLGLDSLSATESDTAWESLLPCQYQDLVPTLVSFSSKKDIYLSLGGNPVLIEGGRKSFWLEKASGKKCYMLSPKELYIEWVNTPTYWSWVRILEARFEKVPKLISVCWFEIRGKISVCMLSPKTHYKAYLVYKVRNVYGFEFYPVKLSVGVVGTEGSKRAAYLEPERDRIPIDLQPTPNDVQFPKARVDGWLEVEMGEFFNEGCMNAGELEMSALEIEGGNWKGGLIFQGIEIRAIA</sequence>
<evidence type="ECO:0000313" key="3">
    <source>
        <dbReference type="RefSeq" id="XP_016750974.1"/>
    </source>
</evidence>
<dbReference type="SMR" id="A0A1U8PLA0"/>
<reference evidence="3" key="2">
    <citation type="submission" date="2025-08" db="UniProtKB">
        <authorList>
            <consortium name="RefSeq"/>
        </authorList>
    </citation>
    <scope>IDENTIFICATION</scope>
</reference>
<dbReference type="KEGG" id="ghi:107959424"/>
<dbReference type="PaxDb" id="3635-A0A1U8PLA0"/>
<name>A0A1U8PLA0_GOSHI</name>